<dbReference type="AlphaFoldDB" id="A0A2A6BWS2"/>
<reference evidence="1" key="2">
    <citation type="submission" date="2022-06" db="UniProtKB">
        <authorList>
            <consortium name="EnsemblMetazoa"/>
        </authorList>
    </citation>
    <scope>IDENTIFICATION</scope>
    <source>
        <strain evidence="1">PS312</strain>
    </source>
</reference>
<accession>A0A8R1Z1P3</accession>
<protein>
    <submittedName>
        <fullName evidence="1">Uncharacterized protein</fullName>
    </submittedName>
</protein>
<evidence type="ECO:0000313" key="2">
    <source>
        <dbReference type="Proteomes" id="UP000005239"/>
    </source>
</evidence>
<name>A0A2A6BWS2_PRIPA</name>
<accession>A0A2A6BWS2</accession>
<proteinExistence type="predicted"/>
<dbReference type="Proteomes" id="UP000005239">
    <property type="component" value="Unassembled WGS sequence"/>
</dbReference>
<reference evidence="2" key="1">
    <citation type="journal article" date="2008" name="Nat. Genet.">
        <title>The Pristionchus pacificus genome provides a unique perspective on nematode lifestyle and parasitism.</title>
        <authorList>
            <person name="Dieterich C."/>
            <person name="Clifton S.W."/>
            <person name="Schuster L.N."/>
            <person name="Chinwalla A."/>
            <person name="Delehaunty K."/>
            <person name="Dinkelacker I."/>
            <person name="Fulton L."/>
            <person name="Fulton R."/>
            <person name="Godfrey J."/>
            <person name="Minx P."/>
            <person name="Mitreva M."/>
            <person name="Roeseler W."/>
            <person name="Tian H."/>
            <person name="Witte H."/>
            <person name="Yang S.P."/>
            <person name="Wilson R.K."/>
            <person name="Sommer R.J."/>
        </authorList>
    </citation>
    <scope>NUCLEOTIDE SEQUENCE [LARGE SCALE GENOMIC DNA]</scope>
    <source>
        <strain evidence="2">PS312</strain>
    </source>
</reference>
<gene>
    <name evidence="1" type="primary">WBGene00280968</name>
</gene>
<dbReference type="EnsemblMetazoa" id="PPA42599.1">
    <property type="protein sequence ID" value="PPA42599.1"/>
    <property type="gene ID" value="WBGene00280968"/>
</dbReference>
<evidence type="ECO:0000313" key="1">
    <source>
        <dbReference type="EnsemblMetazoa" id="PPA42599.1"/>
    </source>
</evidence>
<keyword evidence="2" id="KW-1185">Reference proteome</keyword>
<sequence>MAASTRSLSPMESLPRELMWAIIEYATETVFDLRLASSLLKSHVDDYAVQRRIVGLVEKMDMISEVTWMEIKLFVRTCRASLLELRYKLLDHHEELIPEDCENARLSRTFFHRPNYVIAVYREPAKWLQNLPEWIGGKAKIVRIEQIHQTQFPFETHVIALLDQIRTKKLKFTNYVDDDFIHHLLTTHRLAQLEVLSIALRTMTDPKKFLLYLSEHVPAVQIYQILDRAISDTVPYFLGMRDFDWAPTFLEMCSKKLDKLSIVNLGLTDFLPIESSEQLRKRLPYTGKGIWFEASCTNYEQDKKYVENNHQLSVDSRDIFGNFVSVKHTSRIDEKFDNDVDITR</sequence>
<organism evidence="1 2">
    <name type="scientific">Pristionchus pacificus</name>
    <name type="common">Parasitic nematode worm</name>
    <dbReference type="NCBI Taxonomy" id="54126"/>
    <lineage>
        <taxon>Eukaryota</taxon>
        <taxon>Metazoa</taxon>
        <taxon>Ecdysozoa</taxon>
        <taxon>Nematoda</taxon>
        <taxon>Chromadorea</taxon>
        <taxon>Rhabditida</taxon>
        <taxon>Rhabditina</taxon>
        <taxon>Diplogasteromorpha</taxon>
        <taxon>Diplogasteroidea</taxon>
        <taxon>Neodiplogasteridae</taxon>
        <taxon>Pristionchus</taxon>
    </lineage>
</organism>